<feature type="domain" description="Major facilitator superfamily (MFS) profile" evidence="6">
    <location>
        <begin position="12"/>
        <end position="385"/>
    </location>
</feature>
<evidence type="ECO:0000256" key="5">
    <source>
        <dbReference type="SAM" id="Phobius"/>
    </source>
</evidence>
<organism evidence="7 8">
    <name type="scientific">Belliella marina</name>
    <dbReference type="NCBI Taxonomy" id="1644146"/>
    <lineage>
        <taxon>Bacteria</taxon>
        <taxon>Pseudomonadati</taxon>
        <taxon>Bacteroidota</taxon>
        <taxon>Cytophagia</taxon>
        <taxon>Cytophagales</taxon>
        <taxon>Cyclobacteriaceae</taxon>
        <taxon>Belliella</taxon>
    </lineage>
</organism>
<dbReference type="InterPro" id="IPR001958">
    <property type="entry name" value="Tet-R_TetA/multi-R_MdtG-like"/>
</dbReference>
<feature type="transmembrane region" description="Helical" evidence="5">
    <location>
        <begin position="245"/>
        <end position="262"/>
    </location>
</feature>
<sequence>MRRILPPFFDLNFFTLCLSSFLFFASFNMIIPELPSYLSSLGGEDYKGLIISLFTLTAGLSRPFSGKLADRIGRIPVMIFGAIVCFLVSLLYPFITSVIGFLFLRFVHGFSTGFTPTGTSAYVADIIPFNKRGEAMGIQSLFGSMGMAAGPALGGYIAAEWGINPLFYTSAFTAILSILILLRLKETLKERENLSLDHFKLNRHEIIEKRVLTPSVVLFLTVFSFGIVLTIIPDYSAFLGIKNKGLFFAVFTLASLGIRVIAGKASDKYGRVPVMKVATLSMSIAMMVIALAQTKGTLLFGAVIFGASVGMNSPTITAWTIDLSLDKFRGRALATMYIALEAGIGIGALVSGFVYNNKPENFFLVFSLGSITSFLAIIYLFTLSKKPIILEKDS</sequence>
<accession>A0ABW4VNY9</accession>
<dbReference type="CDD" id="cd17489">
    <property type="entry name" value="MFS_YfcJ_like"/>
    <property type="match status" value="1"/>
</dbReference>
<keyword evidence="3 5" id="KW-1133">Transmembrane helix</keyword>
<dbReference type="InterPro" id="IPR052714">
    <property type="entry name" value="MFS_Exporter"/>
</dbReference>
<feature type="transmembrane region" description="Helical" evidence="5">
    <location>
        <begin position="211"/>
        <end position="233"/>
    </location>
</feature>
<keyword evidence="2 5" id="KW-0812">Transmembrane</keyword>
<dbReference type="InterPro" id="IPR036259">
    <property type="entry name" value="MFS_trans_sf"/>
</dbReference>
<dbReference type="PROSITE" id="PS50850">
    <property type="entry name" value="MFS"/>
    <property type="match status" value="1"/>
</dbReference>
<keyword evidence="4 5" id="KW-0472">Membrane</keyword>
<evidence type="ECO:0000256" key="1">
    <source>
        <dbReference type="ARBA" id="ARBA00004141"/>
    </source>
</evidence>
<dbReference type="InterPro" id="IPR020846">
    <property type="entry name" value="MFS_dom"/>
</dbReference>
<evidence type="ECO:0000256" key="3">
    <source>
        <dbReference type="ARBA" id="ARBA00022989"/>
    </source>
</evidence>
<feature type="transmembrane region" description="Helical" evidence="5">
    <location>
        <begin position="12"/>
        <end position="31"/>
    </location>
</feature>
<comment type="subcellular location">
    <subcellularLocation>
        <location evidence="1">Membrane</location>
        <topology evidence="1">Multi-pass membrane protein</topology>
    </subcellularLocation>
</comment>
<dbReference type="PRINTS" id="PR01035">
    <property type="entry name" value="TCRTETA"/>
</dbReference>
<dbReference type="InterPro" id="IPR011701">
    <property type="entry name" value="MFS"/>
</dbReference>
<feature type="transmembrane region" description="Helical" evidence="5">
    <location>
        <begin position="46"/>
        <end position="65"/>
    </location>
</feature>
<evidence type="ECO:0000313" key="7">
    <source>
        <dbReference type="EMBL" id="MFD2035275.1"/>
    </source>
</evidence>
<dbReference type="SUPFAM" id="SSF103473">
    <property type="entry name" value="MFS general substrate transporter"/>
    <property type="match status" value="1"/>
</dbReference>
<evidence type="ECO:0000256" key="4">
    <source>
        <dbReference type="ARBA" id="ARBA00023136"/>
    </source>
</evidence>
<dbReference type="PANTHER" id="PTHR23531:SF1">
    <property type="entry name" value="QUINOLENE RESISTANCE PROTEIN NORA"/>
    <property type="match status" value="1"/>
</dbReference>
<dbReference type="Gene3D" id="1.20.1250.20">
    <property type="entry name" value="MFS general substrate transporter like domains"/>
    <property type="match status" value="2"/>
</dbReference>
<proteinExistence type="predicted"/>
<gene>
    <name evidence="7" type="ORF">ACFSKL_10760</name>
</gene>
<reference evidence="8" key="1">
    <citation type="journal article" date="2019" name="Int. J. Syst. Evol. Microbiol.">
        <title>The Global Catalogue of Microorganisms (GCM) 10K type strain sequencing project: providing services to taxonomists for standard genome sequencing and annotation.</title>
        <authorList>
            <consortium name="The Broad Institute Genomics Platform"/>
            <consortium name="The Broad Institute Genome Sequencing Center for Infectious Disease"/>
            <person name="Wu L."/>
            <person name="Ma J."/>
        </authorList>
    </citation>
    <scope>NUCLEOTIDE SEQUENCE [LARGE SCALE GENOMIC DNA]</scope>
    <source>
        <strain evidence="8">CGMCC 1.15180</strain>
    </source>
</reference>
<feature type="transmembrane region" description="Helical" evidence="5">
    <location>
        <begin position="165"/>
        <end position="184"/>
    </location>
</feature>
<name>A0ABW4VNY9_9BACT</name>
<dbReference type="PANTHER" id="PTHR23531">
    <property type="entry name" value="QUINOLENE RESISTANCE PROTEIN NORA"/>
    <property type="match status" value="1"/>
</dbReference>
<evidence type="ECO:0000313" key="8">
    <source>
        <dbReference type="Proteomes" id="UP001597361"/>
    </source>
</evidence>
<protein>
    <submittedName>
        <fullName evidence="7">MFS transporter</fullName>
    </submittedName>
</protein>
<dbReference type="Pfam" id="PF00083">
    <property type="entry name" value="Sugar_tr"/>
    <property type="match status" value="1"/>
</dbReference>
<dbReference type="Proteomes" id="UP001597361">
    <property type="component" value="Unassembled WGS sequence"/>
</dbReference>
<keyword evidence="8" id="KW-1185">Reference proteome</keyword>
<dbReference type="EMBL" id="JBHUHR010000031">
    <property type="protein sequence ID" value="MFD2035275.1"/>
    <property type="molecule type" value="Genomic_DNA"/>
</dbReference>
<evidence type="ECO:0000259" key="6">
    <source>
        <dbReference type="PROSITE" id="PS50850"/>
    </source>
</evidence>
<dbReference type="RefSeq" id="WP_376886134.1">
    <property type="nucleotide sequence ID" value="NZ_JBHUHR010000031.1"/>
</dbReference>
<feature type="transmembrane region" description="Helical" evidence="5">
    <location>
        <begin position="361"/>
        <end position="382"/>
    </location>
</feature>
<feature type="transmembrane region" description="Helical" evidence="5">
    <location>
        <begin position="77"/>
        <end position="104"/>
    </location>
</feature>
<evidence type="ECO:0000256" key="2">
    <source>
        <dbReference type="ARBA" id="ARBA00022692"/>
    </source>
</evidence>
<feature type="transmembrane region" description="Helical" evidence="5">
    <location>
        <begin position="333"/>
        <end position="355"/>
    </location>
</feature>
<dbReference type="InterPro" id="IPR005828">
    <property type="entry name" value="MFS_sugar_transport-like"/>
</dbReference>
<comment type="caution">
    <text evidence="7">The sequence shown here is derived from an EMBL/GenBank/DDBJ whole genome shotgun (WGS) entry which is preliminary data.</text>
</comment>
<dbReference type="Pfam" id="PF07690">
    <property type="entry name" value="MFS_1"/>
    <property type="match status" value="1"/>
</dbReference>